<dbReference type="CDD" id="cd00130">
    <property type="entry name" value="PAS"/>
    <property type="match status" value="1"/>
</dbReference>
<keyword evidence="6" id="KW-1185">Reference proteome</keyword>
<gene>
    <name evidence="5" type="ORF">FPZ22_05550</name>
</gene>
<dbReference type="NCBIfam" id="TIGR00254">
    <property type="entry name" value="GGDEF"/>
    <property type="match status" value="1"/>
</dbReference>
<feature type="domain" description="EAL" evidence="3">
    <location>
        <begin position="381"/>
        <end position="633"/>
    </location>
</feature>
<dbReference type="SMART" id="SM00091">
    <property type="entry name" value="PAS"/>
    <property type="match status" value="1"/>
</dbReference>
<dbReference type="InterPro" id="IPR052155">
    <property type="entry name" value="Biofilm_reg_signaling"/>
</dbReference>
<dbReference type="Pfam" id="PF00990">
    <property type="entry name" value="GGDEF"/>
    <property type="match status" value="1"/>
</dbReference>
<dbReference type="EMBL" id="CP042218">
    <property type="protein sequence ID" value="QDW66426.1"/>
    <property type="molecule type" value="Genomic_DNA"/>
</dbReference>
<dbReference type="Proteomes" id="UP000316584">
    <property type="component" value="Chromosome"/>
</dbReference>
<dbReference type="GO" id="GO:0006355">
    <property type="term" value="P:regulation of DNA-templated transcription"/>
    <property type="evidence" value="ECO:0007669"/>
    <property type="project" value="InterPro"/>
</dbReference>
<name>A0A518N3D3_9GAMM</name>
<protein>
    <submittedName>
        <fullName evidence="5">EAL domain-containing protein</fullName>
    </submittedName>
</protein>
<feature type="domain" description="PAS" evidence="2">
    <location>
        <begin position="82"/>
        <end position="135"/>
    </location>
</feature>
<dbReference type="SMART" id="SM00267">
    <property type="entry name" value="GGDEF"/>
    <property type="match status" value="1"/>
</dbReference>
<evidence type="ECO:0000259" key="4">
    <source>
        <dbReference type="PROSITE" id="PS50887"/>
    </source>
</evidence>
<dbReference type="InterPro" id="IPR035919">
    <property type="entry name" value="EAL_sf"/>
</dbReference>
<sequence>MPQAEGGQSPAGSGRLLLASALFASLFAVLLLLWSTTTLPQRPVLLVGLLMTSCYALFTLSTLRLRRSVQRFSAALRDSESRNHRYRSIIFNAPDAILMVDADGLICACNGKAEQLFGYTRTEMVGRPVEMLLPERIHARHRRHRAGFDPGVHSLPMTGRRNVVGMHRDGTEMALDIALSVETEAGSARFIAFVRDMRERERLEQALLQQALHDALTDLPNRTHFMEQLADAIRSAGDGGVAVILLDLDNFKTINESWGHSQGDQLLIQIARTIALKMPEQSFLARIGGDEFAILLRGLSAPAHAVEMANQVLEAFQAPFLLDRQSVPSSASAGVAVFPEDGDDHHVLLRRADLALFAAKSEGRGCIRRFRPSLETDVTQQLELQVLLHEALAKGQFDLHYQPQLSLASRTVCGFEALLRWRHPTRGNIAPGEFIHVAEASGLIVPIGHWVLDAACRQIAKLLAAGTPMPIAVNLSAHQVRQDDLVDRVADALRRHAVPASLLELELTESAVVRDYRQVAMTLRRLRRLGVQLAIDDFGTGYSSFAYLKDFPLHKLKIDRSFIADLEKRNGLPVVQGLVSLAHSMGLTVLAEGVETERQQALLEACGCDELQGWVFSAELPEEELADFLRRQAPK</sequence>
<keyword evidence="1" id="KW-0812">Transmembrane</keyword>
<dbReference type="PANTHER" id="PTHR44757:SF2">
    <property type="entry name" value="BIOFILM ARCHITECTURE MAINTENANCE PROTEIN MBAA"/>
    <property type="match status" value="1"/>
</dbReference>
<feature type="transmembrane region" description="Helical" evidence="1">
    <location>
        <begin position="16"/>
        <end position="37"/>
    </location>
</feature>
<dbReference type="Pfam" id="PF00563">
    <property type="entry name" value="EAL"/>
    <property type="match status" value="1"/>
</dbReference>
<dbReference type="RefSeq" id="WP_144891162.1">
    <property type="nucleotide sequence ID" value="NZ_CP042218.1"/>
</dbReference>
<evidence type="ECO:0000259" key="2">
    <source>
        <dbReference type="PROSITE" id="PS50112"/>
    </source>
</evidence>
<evidence type="ECO:0000313" key="5">
    <source>
        <dbReference type="EMBL" id="QDW66426.1"/>
    </source>
</evidence>
<dbReference type="InterPro" id="IPR035965">
    <property type="entry name" value="PAS-like_dom_sf"/>
</dbReference>
<evidence type="ECO:0000259" key="3">
    <source>
        <dbReference type="PROSITE" id="PS50883"/>
    </source>
</evidence>
<dbReference type="Pfam" id="PF00989">
    <property type="entry name" value="PAS"/>
    <property type="match status" value="1"/>
</dbReference>
<dbReference type="InterPro" id="IPR029787">
    <property type="entry name" value="Nucleotide_cyclase"/>
</dbReference>
<dbReference type="Gene3D" id="3.30.450.20">
    <property type="entry name" value="PAS domain"/>
    <property type="match status" value="1"/>
</dbReference>
<dbReference type="KEGG" id="lug:FPZ22_05550"/>
<dbReference type="CDD" id="cd01948">
    <property type="entry name" value="EAL"/>
    <property type="match status" value="1"/>
</dbReference>
<dbReference type="SUPFAM" id="SSF55073">
    <property type="entry name" value="Nucleotide cyclase"/>
    <property type="match status" value="1"/>
</dbReference>
<organism evidence="5 6">
    <name type="scientific">Luteimonas granuli</name>
    <dbReference type="NCBI Taxonomy" id="1176533"/>
    <lineage>
        <taxon>Bacteria</taxon>
        <taxon>Pseudomonadati</taxon>
        <taxon>Pseudomonadota</taxon>
        <taxon>Gammaproteobacteria</taxon>
        <taxon>Lysobacterales</taxon>
        <taxon>Lysobacteraceae</taxon>
        <taxon>Luteimonas</taxon>
    </lineage>
</organism>
<dbReference type="PANTHER" id="PTHR44757">
    <property type="entry name" value="DIGUANYLATE CYCLASE DGCP"/>
    <property type="match status" value="1"/>
</dbReference>
<keyword evidence="1" id="KW-0472">Membrane</keyword>
<reference evidence="5 6" key="1">
    <citation type="submission" date="2019-07" db="EMBL/GenBank/DDBJ databases">
        <title>Full genome sequence of Luteimonas sp. Gr-4.</title>
        <authorList>
            <person name="Im W.-T."/>
        </authorList>
    </citation>
    <scope>NUCLEOTIDE SEQUENCE [LARGE SCALE GENOMIC DNA]</scope>
    <source>
        <strain evidence="5 6">Gr-4</strain>
    </source>
</reference>
<dbReference type="InterPro" id="IPR001633">
    <property type="entry name" value="EAL_dom"/>
</dbReference>
<proteinExistence type="predicted"/>
<dbReference type="SMART" id="SM00052">
    <property type="entry name" value="EAL"/>
    <property type="match status" value="1"/>
</dbReference>
<accession>A0A518N3D3</accession>
<dbReference type="InterPro" id="IPR000014">
    <property type="entry name" value="PAS"/>
</dbReference>
<feature type="transmembrane region" description="Helical" evidence="1">
    <location>
        <begin position="43"/>
        <end position="63"/>
    </location>
</feature>
<dbReference type="PROSITE" id="PS50112">
    <property type="entry name" value="PAS"/>
    <property type="match status" value="1"/>
</dbReference>
<dbReference type="Gene3D" id="3.20.20.450">
    <property type="entry name" value="EAL domain"/>
    <property type="match status" value="1"/>
</dbReference>
<evidence type="ECO:0000256" key="1">
    <source>
        <dbReference type="SAM" id="Phobius"/>
    </source>
</evidence>
<dbReference type="InterPro" id="IPR043128">
    <property type="entry name" value="Rev_trsase/Diguanyl_cyclase"/>
</dbReference>
<dbReference type="PROSITE" id="PS50887">
    <property type="entry name" value="GGDEF"/>
    <property type="match status" value="1"/>
</dbReference>
<feature type="domain" description="GGDEF" evidence="4">
    <location>
        <begin position="239"/>
        <end position="372"/>
    </location>
</feature>
<dbReference type="PROSITE" id="PS50883">
    <property type="entry name" value="EAL"/>
    <property type="match status" value="1"/>
</dbReference>
<dbReference type="NCBIfam" id="TIGR00229">
    <property type="entry name" value="sensory_box"/>
    <property type="match status" value="1"/>
</dbReference>
<dbReference type="Gene3D" id="3.30.70.270">
    <property type="match status" value="1"/>
</dbReference>
<dbReference type="SUPFAM" id="SSF141868">
    <property type="entry name" value="EAL domain-like"/>
    <property type="match status" value="1"/>
</dbReference>
<dbReference type="OrthoDB" id="197861at2"/>
<keyword evidence="1" id="KW-1133">Transmembrane helix</keyword>
<dbReference type="InterPro" id="IPR000160">
    <property type="entry name" value="GGDEF_dom"/>
</dbReference>
<dbReference type="AlphaFoldDB" id="A0A518N3D3"/>
<dbReference type="SUPFAM" id="SSF55785">
    <property type="entry name" value="PYP-like sensor domain (PAS domain)"/>
    <property type="match status" value="1"/>
</dbReference>
<dbReference type="CDD" id="cd01949">
    <property type="entry name" value="GGDEF"/>
    <property type="match status" value="1"/>
</dbReference>
<evidence type="ECO:0000313" key="6">
    <source>
        <dbReference type="Proteomes" id="UP000316584"/>
    </source>
</evidence>
<dbReference type="InterPro" id="IPR013767">
    <property type="entry name" value="PAS_fold"/>
</dbReference>